<keyword evidence="8" id="KW-0303">Gap junction</keyword>
<keyword evidence="7 17" id="KW-0732">Signal</keyword>
<dbReference type="SMART" id="SM00209">
    <property type="entry name" value="TSP1"/>
    <property type="match status" value="1"/>
</dbReference>
<name>A0A9D3SS70_9TELE</name>
<dbReference type="InterPro" id="IPR006207">
    <property type="entry name" value="Cys_knot_C"/>
</dbReference>
<dbReference type="InterPro" id="IPR000884">
    <property type="entry name" value="TSP1_rpt"/>
</dbReference>
<dbReference type="PROSITE" id="PS50092">
    <property type="entry name" value="TSP1"/>
    <property type="match status" value="1"/>
</dbReference>
<dbReference type="FunFam" id="2.20.100.10:FF:000046">
    <property type="entry name" value="Cellular communication network factor 4"/>
    <property type="match status" value="1"/>
</dbReference>
<gene>
    <name evidence="20" type="ORF">KOW79_000129</name>
</gene>
<evidence type="ECO:0000259" key="19">
    <source>
        <dbReference type="PROSITE" id="PS50184"/>
    </source>
</evidence>
<comment type="caution">
    <text evidence="20">The sequence shown here is derived from an EMBL/GenBank/DDBJ whole genome shotgun (WGS) entry which is preliminary data.</text>
</comment>
<dbReference type="GO" id="GO:0007155">
    <property type="term" value="P:cell adhesion"/>
    <property type="evidence" value="ECO:0007669"/>
    <property type="project" value="TreeGrafter"/>
</dbReference>
<evidence type="ECO:0000256" key="13">
    <source>
        <dbReference type="ARBA" id="ARBA00039944"/>
    </source>
</evidence>
<sequence>MFVDNLMKKEVSLCVCVQVLLFCAVMCVRQRGEPCSHTEPCQKELRCHYMGGSRNRTGVCDAPDADSCVMGSSVYHSGETFFPSCSYQCVCRGGQISCVPRCNLDVMLPGPDCPFPRKVQVPGECCEKWVCNGQAKVSVLGGVAMAAYRQEETLGFDPSLECMEQTTEWSACSRSCGMGVSTRVTNQNRRCEMVKQSRLCMVRPCHALKEEAEPQEVGGCLSMMQSPRPVHFTFRNCSSVQAFRPRFCGQCSDGRCCTPHATKTAPVSFRCPTGATLKRPIMFIRTCACHRNCPDEDRVPQHGPEIGRSAFLTR</sequence>
<evidence type="ECO:0000313" key="21">
    <source>
        <dbReference type="Proteomes" id="UP000824219"/>
    </source>
</evidence>
<dbReference type="EMBL" id="JAHKSW010000001">
    <property type="protein sequence ID" value="KAG7335436.1"/>
    <property type="molecule type" value="Genomic_DNA"/>
</dbReference>
<comment type="similarity">
    <text evidence="4">Belongs to the CCN family.</text>
</comment>
<dbReference type="SUPFAM" id="SSF57603">
    <property type="entry name" value="FnI-like domain"/>
    <property type="match status" value="1"/>
</dbReference>
<dbReference type="InterPro" id="IPR001007">
    <property type="entry name" value="VWF_dom"/>
</dbReference>
<evidence type="ECO:0000313" key="20">
    <source>
        <dbReference type="EMBL" id="KAG7335436.1"/>
    </source>
</evidence>
<evidence type="ECO:0000256" key="16">
    <source>
        <dbReference type="PROSITE-ProRule" id="PRU00039"/>
    </source>
</evidence>
<feature type="domain" description="CTCK" evidence="18">
    <location>
        <begin position="220"/>
        <end position="294"/>
    </location>
</feature>
<keyword evidence="10" id="KW-0339">Growth factor</keyword>
<reference evidence="20 21" key="1">
    <citation type="submission" date="2021-06" db="EMBL/GenBank/DDBJ databases">
        <title>Chromosome-level genome assembly of the red-tail catfish (Hemibagrus wyckioides).</title>
        <authorList>
            <person name="Shao F."/>
        </authorList>
    </citation>
    <scope>NUCLEOTIDE SEQUENCE [LARGE SCALE GENOMIC DNA]</scope>
    <source>
        <strain evidence="20">EC202008001</strain>
        <tissue evidence="20">Blood</tissue>
    </source>
</reference>
<dbReference type="GO" id="GO:0045597">
    <property type="term" value="P:positive regulation of cell differentiation"/>
    <property type="evidence" value="ECO:0007669"/>
    <property type="project" value="TreeGrafter"/>
</dbReference>
<dbReference type="Pfam" id="PF19035">
    <property type="entry name" value="TSP1_CCN"/>
    <property type="match status" value="1"/>
</dbReference>
<dbReference type="InterPro" id="IPR043973">
    <property type="entry name" value="TSP1_CCN"/>
</dbReference>
<evidence type="ECO:0000256" key="7">
    <source>
        <dbReference type="ARBA" id="ARBA00022729"/>
    </source>
</evidence>
<dbReference type="PROSITE" id="PS50184">
    <property type="entry name" value="VWFC_2"/>
    <property type="match status" value="1"/>
</dbReference>
<dbReference type="GO" id="GO:0008201">
    <property type="term" value="F:heparin binding"/>
    <property type="evidence" value="ECO:0007669"/>
    <property type="project" value="TreeGrafter"/>
</dbReference>
<dbReference type="AlphaFoldDB" id="A0A9D3SS70"/>
<dbReference type="SMART" id="SM00214">
    <property type="entry name" value="VWC"/>
    <property type="match status" value="1"/>
</dbReference>
<dbReference type="GO" id="GO:0002062">
    <property type="term" value="P:chondrocyte differentiation"/>
    <property type="evidence" value="ECO:0007669"/>
    <property type="project" value="TreeGrafter"/>
</dbReference>
<accession>A0A9D3SS70</accession>
<feature type="chain" id="PRO_5039346505" description="CCN family member 3" evidence="17">
    <location>
        <begin position="31"/>
        <end position="314"/>
    </location>
</feature>
<dbReference type="Proteomes" id="UP000824219">
    <property type="component" value="Linkage Group LG01"/>
</dbReference>
<dbReference type="PROSITE" id="PS01185">
    <property type="entry name" value="CTCK_1"/>
    <property type="match status" value="1"/>
</dbReference>
<dbReference type="PANTHER" id="PTHR11348">
    <property type="entry name" value="CONNECTIVE TISSUE GROWTH FACTOR-RELATED"/>
    <property type="match status" value="1"/>
</dbReference>
<evidence type="ECO:0000256" key="4">
    <source>
        <dbReference type="ARBA" id="ARBA00008125"/>
    </source>
</evidence>
<organism evidence="20 21">
    <name type="scientific">Hemibagrus wyckioides</name>
    <dbReference type="NCBI Taxonomy" id="337641"/>
    <lineage>
        <taxon>Eukaryota</taxon>
        <taxon>Metazoa</taxon>
        <taxon>Chordata</taxon>
        <taxon>Craniata</taxon>
        <taxon>Vertebrata</taxon>
        <taxon>Euteleostomi</taxon>
        <taxon>Actinopterygii</taxon>
        <taxon>Neopterygii</taxon>
        <taxon>Teleostei</taxon>
        <taxon>Ostariophysi</taxon>
        <taxon>Siluriformes</taxon>
        <taxon>Bagridae</taxon>
        <taxon>Hemibagrus</taxon>
    </lineage>
</organism>
<evidence type="ECO:0000256" key="1">
    <source>
        <dbReference type="ARBA" id="ARBA00004496"/>
    </source>
</evidence>
<dbReference type="Gene3D" id="2.20.100.10">
    <property type="entry name" value="Thrombospondin type-1 (TSP1) repeat"/>
    <property type="match status" value="1"/>
</dbReference>
<dbReference type="PROSITE" id="PS01208">
    <property type="entry name" value="VWFC_1"/>
    <property type="match status" value="1"/>
</dbReference>
<feature type="domain" description="VWFC" evidence="19">
    <location>
        <begin position="66"/>
        <end position="132"/>
    </location>
</feature>
<evidence type="ECO:0000256" key="3">
    <source>
        <dbReference type="ARBA" id="ARBA00004613"/>
    </source>
</evidence>
<dbReference type="Pfam" id="PF00007">
    <property type="entry name" value="Cys_knot"/>
    <property type="match status" value="1"/>
</dbReference>
<keyword evidence="6" id="KW-0964">Secreted</keyword>
<evidence type="ECO:0000259" key="18">
    <source>
        <dbReference type="PROSITE" id="PS01225"/>
    </source>
</evidence>
<dbReference type="Pfam" id="PF00093">
    <property type="entry name" value="VWC"/>
    <property type="match status" value="1"/>
</dbReference>
<keyword evidence="21" id="KW-1185">Reference proteome</keyword>
<dbReference type="SMART" id="SM00041">
    <property type="entry name" value="CT"/>
    <property type="match status" value="1"/>
</dbReference>
<evidence type="ECO:0000256" key="2">
    <source>
        <dbReference type="ARBA" id="ARBA00004610"/>
    </source>
</evidence>
<evidence type="ECO:0000256" key="5">
    <source>
        <dbReference type="ARBA" id="ARBA00022490"/>
    </source>
</evidence>
<comment type="caution">
    <text evidence="16">Lacks conserved residue(s) required for the propagation of feature annotation.</text>
</comment>
<keyword evidence="9" id="KW-0965">Cell junction</keyword>
<dbReference type="GO" id="GO:0031012">
    <property type="term" value="C:extracellular matrix"/>
    <property type="evidence" value="ECO:0007669"/>
    <property type="project" value="TreeGrafter"/>
</dbReference>
<keyword evidence="11" id="KW-1015">Disulfide bond</keyword>
<evidence type="ECO:0000256" key="14">
    <source>
        <dbReference type="ARBA" id="ARBA00042352"/>
    </source>
</evidence>
<dbReference type="GO" id="GO:0008083">
    <property type="term" value="F:growth factor activity"/>
    <property type="evidence" value="ECO:0007669"/>
    <property type="project" value="UniProtKB-KW"/>
</dbReference>
<evidence type="ECO:0000256" key="15">
    <source>
        <dbReference type="ARBA" id="ARBA00077787"/>
    </source>
</evidence>
<dbReference type="GO" id="GO:0051239">
    <property type="term" value="P:regulation of multicellular organismal process"/>
    <property type="evidence" value="ECO:0007669"/>
    <property type="project" value="UniProtKB-ARBA"/>
</dbReference>
<keyword evidence="5" id="KW-0963">Cytoplasm</keyword>
<dbReference type="GO" id="GO:0005737">
    <property type="term" value="C:cytoplasm"/>
    <property type="evidence" value="ECO:0007669"/>
    <property type="project" value="UniProtKB-SubCell"/>
</dbReference>
<dbReference type="InterPro" id="IPR036383">
    <property type="entry name" value="TSP1_rpt_sf"/>
</dbReference>
<keyword evidence="12" id="KW-0325">Glycoprotein</keyword>
<evidence type="ECO:0000256" key="11">
    <source>
        <dbReference type="ARBA" id="ARBA00023157"/>
    </source>
</evidence>
<dbReference type="GO" id="GO:0005921">
    <property type="term" value="C:gap junction"/>
    <property type="evidence" value="ECO:0007669"/>
    <property type="project" value="UniProtKB-SubCell"/>
</dbReference>
<evidence type="ECO:0000256" key="12">
    <source>
        <dbReference type="ARBA" id="ARBA00023180"/>
    </source>
</evidence>
<evidence type="ECO:0000256" key="6">
    <source>
        <dbReference type="ARBA" id="ARBA00022525"/>
    </source>
</evidence>
<protein>
    <recommendedName>
        <fullName evidence="13">CCN family member 3</fullName>
    </recommendedName>
    <alternativeName>
        <fullName evidence="14">Cellular communication network factor 3</fullName>
    </alternativeName>
    <alternativeName>
        <fullName evidence="15">Protein NOV homolog</fullName>
    </alternativeName>
</protein>
<dbReference type="OrthoDB" id="365605at2759"/>
<evidence type="ECO:0000256" key="10">
    <source>
        <dbReference type="ARBA" id="ARBA00023030"/>
    </source>
</evidence>
<comment type="subcellular location">
    <subcellularLocation>
        <location evidence="2">Cell junction</location>
        <location evidence="2">Gap junction</location>
    </subcellularLocation>
    <subcellularLocation>
        <location evidence="1">Cytoplasm</location>
    </subcellularLocation>
    <subcellularLocation>
        <location evidence="3">Secreted</location>
    </subcellularLocation>
</comment>
<dbReference type="InterPro" id="IPR006208">
    <property type="entry name" value="Glyco_hormone_CN"/>
</dbReference>
<feature type="signal peptide" evidence="17">
    <location>
        <begin position="1"/>
        <end position="30"/>
    </location>
</feature>
<dbReference type="GO" id="GO:0005178">
    <property type="term" value="F:integrin binding"/>
    <property type="evidence" value="ECO:0007669"/>
    <property type="project" value="TreeGrafter"/>
</dbReference>
<proteinExistence type="inferred from homology"/>
<dbReference type="GO" id="GO:0005615">
    <property type="term" value="C:extracellular space"/>
    <property type="evidence" value="ECO:0007669"/>
    <property type="project" value="TreeGrafter"/>
</dbReference>
<dbReference type="SUPFAM" id="SSF82895">
    <property type="entry name" value="TSP-1 type 1 repeat"/>
    <property type="match status" value="1"/>
</dbReference>
<evidence type="ECO:0000256" key="8">
    <source>
        <dbReference type="ARBA" id="ARBA00022868"/>
    </source>
</evidence>
<evidence type="ECO:0000256" key="17">
    <source>
        <dbReference type="SAM" id="SignalP"/>
    </source>
</evidence>
<evidence type="ECO:0000256" key="9">
    <source>
        <dbReference type="ARBA" id="ARBA00022949"/>
    </source>
</evidence>
<dbReference type="PROSITE" id="PS01225">
    <property type="entry name" value="CTCK_2"/>
    <property type="match status" value="1"/>
</dbReference>
<dbReference type="PANTHER" id="PTHR11348:SF8">
    <property type="entry name" value="CCN FAMILY MEMBER 3"/>
    <property type="match status" value="1"/>
</dbReference>
<dbReference type="InterPro" id="IPR050941">
    <property type="entry name" value="CCN"/>
</dbReference>